<keyword evidence="2" id="KW-0560">Oxidoreductase</keyword>
<evidence type="ECO:0000259" key="5">
    <source>
        <dbReference type="Pfam" id="PF01507"/>
    </source>
</evidence>
<sequence length="261" mass="28153">MPPPAALAAAAAWNALDEAPAAVLARIVALRDSPAAPVVVQSSALGPSGLVISHMLRGAGVPIVFIDTLYHFDETLALLELTKQSHAVHVFTPLGAPTREAFEAAHGTELWATDPDKYDYLVKAEPGHRAFEQLGAQIVITGRRRSQGAERSSLSVYEWDSSFDPPVLKVNPLANWSFDQVWAYIRANGVAYNALHDKGYKSIGDWHSTQPTAPGEGERDGRWKGQAKSECGLHKDYFKMRAKALADQRAAESAAESAAVA</sequence>
<dbReference type="InterPro" id="IPR004511">
    <property type="entry name" value="PAPS/APS_Rdtase"/>
</dbReference>
<organism evidence="6 7">
    <name type="scientific">Polyrhizophydium stewartii</name>
    <dbReference type="NCBI Taxonomy" id="2732419"/>
    <lineage>
        <taxon>Eukaryota</taxon>
        <taxon>Fungi</taxon>
        <taxon>Fungi incertae sedis</taxon>
        <taxon>Chytridiomycota</taxon>
        <taxon>Chytridiomycota incertae sedis</taxon>
        <taxon>Chytridiomycetes</taxon>
        <taxon>Rhizophydiales</taxon>
        <taxon>Rhizophydiales incertae sedis</taxon>
        <taxon>Polyrhizophydium</taxon>
    </lineage>
</organism>
<dbReference type="NCBIfam" id="TIGR00434">
    <property type="entry name" value="cysH"/>
    <property type="match status" value="1"/>
</dbReference>
<dbReference type="Proteomes" id="UP001527925">
    <property type="component" value="Unassembled WGS sequence"/>
</dbReference>
<comment type="caution">
    <text evidence="6">The sequence shown here is derived from an EMBL/GenBank/DDBJ whole genome shotgun (WGS) entry which is preliminary data.</text>
</comment>
<proteinExistence type="inferred from homology"/>
<dbReference type="Gene3D" id="3.40.50.620">
    <property type="entry name" value="HUPs"/>
    <property type="match status" value="1"/>
</dbReference>
<dbReference type="PIRSF" id="PIRSF000857">
    <property type="entry name" value="PAPS_reductase"/>
    <property type="match status" value="1"/>
</dbReference>
<accession>A0ABR4NEH0</accession>
<comment type="pathway">
    <text evidence="3">Sulfur metabolism; hydrogen sulfide biosynthesis; sulfite from sulfate.</text>
</comment>
<dbReference type="InterPro" id="IPR002500">
    <property type="entry name" value="PAPS_reduct_dom"/>
</dbReference>
<evidence type="ECO:0000313" key="6">
    <source>
        <dbReference type="EMBL" id="KAL2917930.1"/>
    </source>
</evidence>
<dbReference type="SUPFAM" id="SSF52402">
    <property type="entry name" value="Adenine nucleotide alpha hydrolases-like"/>
    <property type="match status" value="1"/>
</dbReference>
<dbReference type="NCBIfam" id="NF002537">
    <property type="entry name" value="PRK02090.1"/>
    <property type="match status" value="1"/>
</dbReference>
<dbReference type="EMBL" id="JADGIZ020000008">
    <property type="protein sequence ID" value="KAL2917930.1"/>
    <property type="molecule type" value="Genomic_DNA"/>
</dbReference>
<dbReference type="Pfam" id="PF01507">
    <property type="entry name" value="PAPS_reduct"/>
    <property type="match status" value="1"/>
</dbReference>
<feature type="region of interest" description="Disordered" evidence="4">
    <location>
        <begin position="204"/>
        <end position="226"/>
    </location>
</feature>
<dbReference type="PANTHER" id="PTHR46509:SF1">
    <property type="entry name" value="PHOSPHOADENOSINE PHOSPHOSULFATE REDUCTASE"/>
    <property type="match status" value="1"/>
</dbReference>
<name>A0ABR4NEH0_9FUNG</name>
<dbReference type="CDD" id="cd23945">
    <property type="entry name" value="PAPS_reductase"/>
    <property type="match status" value="1"/>
</dbReference>
<evidence type="ECO:0000256" key="3">
    <source>
        <dbReference type="ARBA" id="ARBA00024327"/>
    </source>
</evidence>
<evidence type="ECO:0000256" key="4">
    <source>
        <dbReference type="SAM" id="MobiDB-lite"/>
    </source>
</evidence>
<evidence type="ECO:0000256" key="1">
    <source>
        <dbReference type="ARBA" id="ARBA00009732"/>
    </source>
</evidence>
<reference evidence="6 7" key="1">
    <citation type="submission" date="2023-09" db="EMBL/GenBank/DDBJ databases">
        <title>Pangenome analysis of Batrachochytrium dendrobatidis and related Chytrids.</title>
        <authorList>
            <person name="Yacoub M.N."/>
            <person name="Stajich J.E."/>
            <person name="James T.Y."/>
        </authorList>
    </citation>
    <scope>NUCLEOTIDE SEQUENCE [LARGE SCALE GENOMIC DNA]</scope>
    <source>
        <strain evidence="6 7">JEL0888</strain>
    </source>
</reference>
<comment type="similarity">
    <text evidence="1">Belongs to the PAPS reductase family. CysH subfamily.</text>
</comment>
<feature type="domain" description="Phosphoadenosine phosphosulphate reductase" evidence="5">
    <location>
        <begin position="39"/>
        <end position="211"/>
    </location>
</feature>
<protein>
    <submittedName>
        <fullName evidence="6">3'-phosphoadenylsulfate reductase</fullName>
    </submittedName>
</protein>
<dbReference type="PANTHER" id="PTHR46509">
    <property type="entry name" value="PHOSPHOADENOSINE PHOSPHOSULFATE REDUCTASE"/>
    <property type="match status" value="1"/>
</dbReference>
<dbReference type="InterPro" id="IPR014729">
    <property type="entry name" value="Rossmann-like_a/b/a_fold"/>
</dbReference>
<evidence type="ECO:0000256" key="2">
    <source>
        <dbReference type="ARBA" id="ARBA00023002"/>
    </source>
</evidence>
<gene>
    <name evidence="6" type="primary">MET16</name>
    <name evidence="6" type="ORF">HK105_202344</name>
</gene>
<keyword evidence="7" id="KW-1185">Reference proteome</keyword>
<evidence type="ECO:0000313" key="7">
    <source>
        <dbReference type="Proteomes" id="UP001527925"/>
    </source>
</evidence>